<evidence type="ECO:0000256" key="6">
    <source>
        <dbReference type="ARBA" id="ARBA00029466"/>
    </source>
</evidence>
<evidence type="ECO:0000256" key="2">
    <source>
        <dbReference type="ARBA" id="ARBA00022759"/>
    </source>
</evidence>
<reference evidence="7 8" key="1">
    <citation type="submission" date="2021-02" db="EMBL/GenBank/DDBJ databases">
        <title>Lysobacter arenosi sp. nov., isolated from soil of gangwondo yeongwol, south Korea.</title>
        <authorList>
            <person name="Kim K.R."/>
            <person name="Kim K.H."/>
            <person name="Jeon C.O."/>
        </authorList>
    </citation>
    <scope>NUCLEOTIDE SEQUENCE [LARGE SCALE GENOMIC DNA]</scope>
    <source>
        <strain evidence="7 8">R7</strain>
    </source>
</reference>
<accession>A0ABX7RCB9</accession>
<protein>
    <submittedName>
        <fullName evidence="7">DNA mismatch endonuclease Vsr</fullName>
    </submittedName>
</protein>
<evidence type="ECO:0000256" key="5">
    <source>
        <dbReference type="ARBA" id="ARBA00023204"/>
    </source>
</evidence>
<dbReference type="InterPro" id="IPR004603">
    <property type="entry name" value="DNA_mismatch_endonuc_vsr"/>
</dbReference>
<keyword evidence="2 7" id="KW-0255">Endonuclease</keyword>
<evidence type="ECO:0000256" key="4">
    <source>
        <dbReference type="ARBA" id="ARBA00022801"/>
    </source>
</evidence>
<dbReference type="NCBIfam" id="TIGR00632">
    <property type="entry name" value="vsr"/>
    <property type="match status" value="1"/>
</dbReference>
<evidence type="ECO:0000256" key="3">
    <source>
        <dbReference type="ARBA" id="ARBA00022763"/>
    </source>
</evidence>
<comment type="similarity">
    <text evidence="6">Belongs to the Vsr family.</text>
</comment>
<dbReference type="GO" id="GO:0004519">
    <property type="term" value="F:endonuclease activity"/>
    <property type="evidence" value="ECO:0007669"/>
    <property type="project" value="UniProtKB-KW"/>
</dbReference>
<evidence type="ECO:0000313" key="7">
    <source>
        <dbReference type="EMBL" id="QSX74607.1"/>
    </source>
</evidence>
<dbReference type="Gene3D" id="3.40.960.10">
    <property type="entry name" value="VSR Endonuclease"/>
    <property type="match status" value="1"/>
</dbReference>
<gene>
    <name evidence="7" type="primary">vsr</name>
    <name evidence="7" type="ORF">HIV01_015725</name>
</gene>
<name>A0ABX7RCB9_9GAMM</name>
<sequence>MSDVHAPEARARNMRAIRARDTKPELAVRKILHRLGFRFRLHVRALPGTPDIVFPKHKAVILVHGCFWHGHRCHMFKVPGTRTDFWLSKISANQKRDRAALLALAAAGWRVLTIWECALKGPTRLTPEDLAQLSASWLLSDAPTCELGPDGLREEYGSSDPASEVQ</sequence>
<organism evidence="7 8">
    <name type="scientific">Lysobacter arenosi</name>
    <dbReference type="NCBI Taxonomy" id="2795387"/>
    <lineage>
        <taxon>Bacteria</taxon>
        <taxon>Pseudomonadati</taxon>
        <taxon>Pseudomonadota</taxon>
        <taxon>Gammaproteobacteria</taxon>
        <taxon>Lysobacterales</taxon>
        <taxon>Lysobacteraceae</taxon>
        <taxon>Lysobacter</taxon>
    </lineage>
</organism>
<evidence type="ECO:0000313" key="8">
    <source>
        <dbReference type="Proteomes" id="UP000663400"/>
    </source>
</evidence>
<keyword evidence="3" id="KW-0227">DNA damage</keyword>
<dbReference type="Proteomes" id="UP000663400">
    <property type="component" value="Chromosome"/>
</dbReference>
<keyword evidence="4" id="KW-0378">Hydrolase</keyword>
<evidence type="ECO:0000256" key="1">
    <source>
        <dbReference type="ARBA" id="ARBA00022722"/>
    </source>
</evidence>
<dbReference type="Pfam" id="PF03852">
    <property type="entry name" value="Vsr"/>
    <property type="match status" value="1"/>
</dbReference>
<proteinExistence type="inferred from homology"/>
<keyword evidence="5" id="KW-0234">DNA repair</keyword>
<dbReference type="SUPFAM" id="SSF52980">
    <property type="entry name" value="Restriction endonuclease-like"/>
    <property type="match status" value="1"/>
</dbReference>
<dbReference type="InterPro" id="IPR011335">
    <property type="entry name" value="Restrct_endonuc-II-like"/>
</dbReference>
<keyword evidence="8" id="KW-1185">Reference proteome</keyword>
<dbReference type="EMBL" id="CP071517">
    <property type="protein sequence ID" value="QSX74607.1"/>
    <property type="molecule type" value="Genomic_DNA"/>
</dbReference>
<dbReference type="CDD" id="cd00221">
    <property type="entry name" value="Vsr"/>
    <property type="match status" value="1"/>
</dbReference>
<keyword evidence="1" id="KW-0540">Nuclease</keyword>